<protein>
    <submittedName>
        <fullName evidence="8">Cation:proton antiporter subunit C</fullName>
    </submittedName>
</protein>
<dbReference type="PANTHER" id="PTHR34583">
    <property type="entry name" value="ANTIPORTER SUBUNIT MNHC2-RELATED"/>
    <property type="match status" value="1"/>
</dbReference>
<dbReference type="AlphaFoldDB" id="A0A6M0K7M0"/>
<comment type="similarity">
    <text evidence="2">Belongs to the CPA3 antiporters (TC 2.A.63) subunit C family.</text>
</comment>
<keyword evidence="9" id="KW-1185">Reference proteome</keyword>
<evidence type="ECO:0000256" key="6">
    <source>
        <dbReference type="ARBA" id="ARBA00023136"/>
    </source>
</evidence>
<dbReference type="Pfam" id="PF00420">
    <property type="entry name" value="Oxidored_q2"/>
    <property type="match status" value="1"/>
</dbReference>
<evidence type="ECO:0000256" key="4">
    <source>
        <dbReference type="ARBA" id="ARBA00022692"/>
    </source>
</evidence>
<proteinExistence type="inferred from homology"/>
<feature type="transmembrane region" description="Helical" evidence="7">
    <location>
        <begin position="32"/>
        <end position="50"/>
    </location>
</feature>
<dbReference type="Proteomes" id="UP000483379">
    <property type="component" value="Unassembled WGS sequence"/>
</dbReference>
<evidence type="ECO:0000313" key="9">
    <source>
        <dbReference type="Proteomes" id="UP000483379"/>
    </source>
</evidence>
<dbReference type="EMBL" id="JAAIJQ010000086">
    <property type="protein sequence ID" value="NEV64375.1"/>
    <property type="molecule type" value="Genomic_DNA"/>
</dbReference>
<dbReference type="PANTHER" id="PTHR34583:SF2">
    <property type="entry name" value="ANTIPORTER SUBUNIT MNHC2-RELATED"/>
    <property type="match status" value="1"/>
</dbReference>
<dbReference type="GO" id="GO:0005886">
    <property type="term" value="C:plasma membrane"/>
    <property type="evidence" value="ECO:0007669"/>
    <property type="project" value="UniProtKB-SubCell"/>
</dbReference>
<keyword evidence="6 7" id="KW-0472">Membrane</keyword>
<keyword evidence="3" id="KW-1003">Cell membrane</keyword>
<evidence type="ECO:0000256" key="7">
    <source>
        <dbReference type="SAM" id="Phobius"/>
    </source>
</evidence>
<evidence type="ECO:0000256" key="5">
    <source>
        <dbReference type="ARBA" id="ARBA00022989"/>
    </source>
</evidence>
<name>A0A6M0K7M0_9GAMM</name>
<gene>
    <name evidence="8" type="ORF">G3446_21245</name>
</gene>
<comment type="subcellular location">
    <subcellularLocation>
        <location evidence="1">Cell membrane</location>
        <topology evidence="1">Multi-pass membrane protein</topology>
    </subcellularLocation>
</comment>
<dbReference type="InterPro" id="IPR039428">
    <property type="entry name" value="NUOK/Mnh_C1-like"/>
</dbReference>
<dbReference type="Gene3D" id="1.10.287.3510">
    <property type="match status" value="1"/>
</dbReference>
<reference evidence="8 9" key="1">
    <citation type="submission" date="2020-02" db="EMBL/GenBank/DDBJ databases">
        <title>Genome sequences of Thiorhodococcus mannitoliphagus and Thiorhodococcus minor, purple sulfur photosynthetic bacteria in the gammaproteobacterial family, Chromatiaceae.</title>
        <authorList>
            <person name="Aviles F.A."/>
            <person name="Meyer T.E."/>
            <person name="Kyndt J.A."/>
        </authorList>
    </citation>
    <scope>NUCLEOTIDE SEQUENCE [LARGE SCALE GENOMIC DNA]</scope>
    <source>
        <strain evidence="8 9">DSM 11518</strain>
    </source>
</reference>
<feature type="transmembrane region" description="Helical" evidence="7">
    <location>
        <begin position="6"/>
        <end position="25"/>
    </location>
</feature>
<evidence type="ECO:0000256" key="3">
    <source>
        <dbReference type="ARBA" id="ARBA00022475"/>
    </source>
</evidence>
<comment type="caution">
    <text evidence="8">The sequence shown here is derived from an EMBL/GenBank/DDBJ whole genome shotgun (WGS) entry which is preliminary data.</text>
</comment>
<keyword evidence="5 7" id="KW-1133">Transmembrane helix</keyword>
<evidence type="ECO:0000256" key="1">
    <source>
        <dbReference type="ARBA" id="ARBA00004651"/>
    </source>
</evidence>
<evidence type="ECO:0000256" key="2">
    <source>
        <dbReference type="ARBA" id="ARBA00010388"/>
    </source>
</evidence>
<organism evidence="8 9">
    <name type="scientific">Thiorhodococcus minor</name>
    <dbReference type="NCBI Taxonomy" id="57489"/>
    <lineage>
        <taxon>Bacteria</taxon>
        <taxon>Pseudomonadati</taxon>
        <taxon>Pseudomonadota</taxon>
        <taxon>Gammaproteobacteria</taxon>
        <taxon>Chromatiales</taxon>
        <taxon>Chromatiaceae</taxon>
        <taxon>Thiorhodococcus</taxon>
    </lineage>
</organism>
<feature type="transmembrane region" description="Helical" evidence="7">
    <location>
        <begin position="62"/>
        <end position="83"/>
    </location>
</feature>
<sequence length="93" mass="9852">MMEQLLYGGAGVILFALGLWAFLVYEPLLRKLIALNIMGSGVFHLLIAIAERGELPPDPVPHALVLTGIVVAVSATALALAMGRRLEDDSGGR</sequence>
<evidence type="ECO:0000313" key="8">
    <source>
        <dbReference type="EMBL" id="NEV64375.1"/>
    </source>
</evidence>
<dbReference type="InterPro" id="IPR050601">
    <property type="entry name" value="CPA3_antiporter_subunitC"/>
</dbReference>
<accession>A0A6M0K7M0</accession>
<keyword evidence="4 7" id="KW-0812">Transmembrane</keyword>